<keyword evidence="3" id="KW-1185">Reference proteome</keyword>
<dbReference type="RefSeq" id="WP_039393139.1">
    <property type="nucleotide sequence ID" value="NZ_CP054856.1"/>
</dbReference>
<name>A0ABX8E1A9_9SPHN</name>
<reference evidence="2 3" key="1">
    <citation type="journal article" date="2021" name="Int. J. Syst. Evol. Microbiol.">
        <title>Novosphingobium decolorationis sp. nov., an aniline blue-decolourizing bacterium isolated from East Pacific sediment.</title>
        <authorList>
            <person name="Chen X."/>
            <person name="Dong B."/>
            <person name="Chen T."/>
            <person name="Ren N."/>
            <person name="Wang J."/>
            <person name="Xu Y."/>
            <person name="Yang J."/>
            <person name="Zhu S."/>
            <person name="Chen J."/>
        </authorList>
    </citation>
    <scope>NUCLEOTIDE SEQUENCE [LARGE SCALE GENOMIC DNA]</scope>
    <source>
        <strain evidence="2 3">502str22</strain>
    </source>
</reference>
<feature type="signal peptide" evidence="1">
    <location>
        <begin position="1"/>
        <end position="25"/>
    </location>
</feature>
<evidence type="ECO:0000256" key="1">
    <source>
        <dbReference type="SAM" id="SignalP"/>
    </source>
</evidence>
<proteinExistence type="predicted"/>
<gene>
    <name evidence="2" type="ORF">HT578_03330</name>
</gene>
<feature type="chain" id="PRO_5045502206" description="DUF4148 domain-containing protein" evidence="1">
    <location>
        <begin position="26"/>
        <end position="124"/>
    </location>
</feature>
<keyword evidence="1" id="KW-0732">Signal</keyword>
<sequence length="124" mass="13847">MIKTKTFRTAVLAAAVAIPAGAAVAAMPMSDMPMTAEQQWAQTEEGRIMTSPIAGIENSQWFDYQGNVLETKKELSSDLKRATDLEDARDAYGEYAHELKDNRLDYAEYMAKKGHTVPRVYLEN</sequence>
<accession>A0ABX8E1A9</accession>
<evidence type="ECO:0000313" key="3">
    <source>
        <dbReference type="Proteomes" id="UP000677126"/>
    </source>
</evidence>
<dbReference type="Proteomes" id="UP000677126">
    <property type="component" value="Chromosome"/>
</dbReference>
<evidence type="ECO:0008006" key="4">
    <source>
        <dbReference type="Google" id="ProtNLM"/>
    </source>
</evidence>
<organism evidence="2 3">
    <name type="scientific">Novosphingobium decolorationis</name>
    <dbReference type="NCBI Taxonomy" id="2698673"/>
    <lineage>
        <taxon>Bacteria</taxon>
        <taxon>Pseudomonadati</taxon>
        <taxon>Pseudomonadota</taxon>
        <taxon>Alphaproteobacteria</taxon>
        <taxon>Sphingomonadales</taxon>
        <taxon>Sphingomonadaceae</taxon>
        <taxon>Novosphingobium</taxon>
    </lineage>
</organism>
<dbReference type="EMBL" id="CP054856">
    <property type="protein sequence ID" value="QVM82863.1"/>
    <property type="molecule type" value="Genomic_DNA"/>
</dbReference>
<protein>
    <recommendedName>
        <fullName evidence="4">DUF4148 domain-containing protein</fullName>
    </recommendedName>
</protein>
<evidence type="ECO:0000313" key="2">
    <source>
        <dbReference type="EMBL" id="QVM82863.1"/>
    </source>
</evidence>